<evidence type="ECO:0000313" key="1">
    <source>
        <dbReference type="EMBL" id="RUO37077.1"/>
    </source>
</evidence>
<sequence length="169" mass="18679">MKDIYEDKDADNSKRTKVTLRDSAHRDKALSLDISNELSTLVDALVADASTLAKAILGEFGVGVHSIKVDANYRLHDSGVVYQNGKMELNPNGYYGHSGVAQLVLGHELIHYRDWKSAGPAWSQMGNATEVRAYQWEINYANKFISNPDYLDSYIADATENCNIYGGCG</sequence>
<dbReference type="AlphaFoldDB" id="A0A432WTK5"/>
<dbReference type="Proteomes" id="UP000286976">
    <property type="component" value="Unassembled WGS sequence"/>
</dbReference>
<proteinExistence type="predicted"/>
<dbReference type="EMBL" id="PIPQ01000016">
    <property type="protein sequence ID" value="RUO37077.1"/>
    <property type="molecule type" value="Genomic_DNA"/>
</dbReference>
<protein>
    <submittedName>
        <fullName evidence="1">Uncharacterized protein</fullName>
    </submittedName>
</protein>
<evidence type="ECO:0000313" key="2">
    <source>
        <dbReference type="Proteomes" id="UP000286976"/>
    </source>
</evidence>
<organism evidence="1 2">
    <name type="scientific">Aliidiomarina taiwanensis</name>
    <dbReference type="NCBI Taxonomy" id="946228"/>
    <lineage>
        <taxon>Bacteria</taxon>
        <taxon>Pseudomonadati</taxon>
        <taxon>Pseudomonadota</taxon>
        <taxon>Gammaproteobacteria</taxon>
        <taxon>Alteromonadales</taxon>
        <taxon>Idiomarinaceae</taxon>
        <taxon>Aliidiomarina</taxon>
    </lineage>
</organism>
<reference evidence="1 2" key="1">
    <citation type="journal article" date="2011" name="Front. Microbiol.">
        <title>Genomic signatures of strain selection and enhancement in Bacillus atrophaeus var. globigii, a historical biowarfare simulant.</title>
        <authorList>
            <person name="Gibbons H.S."/>
            <person name="Broomall S.M."/>
            <person name="McNew L.A."/>
            <person name="Daligault H."/>
            <person name="Chapman C."/>
            <person name="Bruce D."/>
            <person name="Karavis M."/>
            <person name="Krepps M."/>
            <person name="McGregor P.A."/>
            <person name="Hong C."/>
            <person name="Park K.H."/>
            <person name="Akmal A."/>
            <person name="Feldman A."/>
            <person name="Lin J.S."/>
            <person name="Chang W.E."/>
            <person name="Higgs B.W."/>
            <person name="Demirev P."/>
            <person name="Lindquist J."/>
            <person name="Liem A."/>
            <person name="Fochler E."/>
            <person name="Read T.D."/>
            <person name="Tapia R."/>
            <person name="Johnson S."/>
            <person name="Bishop-Lilly K.A."/>
            <person name="Detter C."/>
            <person name="Han C."/>
            <person name="Sozhamannan S."/>
            <person name="Rosenzweig C.N."/>
            <person name="Skowronski E.W."/>
        </authorList>
    </citation>
    <scope>NUCLEOTIDE SEQUENCE [LARGE SCALE GENOMIC DNA]</scope>
    <source>
        <strain evidence="1 2">AIT1</strain>
    </source>
</reference>
<name>A0A432WTK5_9GAMM</name>
<accession>A0A432WTK5</accession>
<keyword evidence="2" id="KW-1185">Reference proteome</keyword>
<dbReference type="OrthoDB" id="9815414at2"/>
<comment type="caution">
    <text evidence="1">The sequence shown here is derived from an EMBL/GenBank/DDBJ whole genome shotgun (WGS) entry which is preliminary data.</text>
</comment>
<dbReference type="RefSeq" id="WP_126758270.1">
    <property type="nucleotide sequence ID" value="NZ_PIPQ01000016.1"/>
</dbReference>
<gene>
    <name evidence="1" type="ORF">CWE15_11760</name>
</gene>